<proteinExistence type="evidence at transcript level"/>
<evidence type="ECO:0000259" key="18">
    <source>
        <dbReference type="PROSITE" id="PS50089"/>
    </source>
</evidence>
<keyword evidence="7" id="KW-0963">Cytoplasm</keyword>
<dbReference type="InterPro" id="IPR039739">
    <property type="entry name" value="MAG2/RNF10"/>
</dbReference>
<dbReference type="EC" id="2.3.2.27" evidence="6"/>
<dbReference type="PROSITE" id="PS00518">
    <property type="entry name" value="ZF_RING_1"/>
    <property type="match status" value="1"/>
</dbReference>
<protein>
    <recommendedName>
        <fullName evidence="14">E3 ubiquitin-protein ligase RNF10</fullName>
        <ecNumber evidence="6">2.3.2.27</ecNumber>
    </recommendedName>
    <alternativeName>
        <fullName evidence="15">RING finger protein 10</fullName>
    </alternativeName>
</protein>
<dbReference type="SUPFAM" id="SSF57850">
    <property type="entry name" value="RING/U-box"/>
    <property type="match status" value="1"/>
</dbReference>
<evidence type="ECO:0000256" key="12">
    <source>
        <dbReference type="ARBA" id="ARBA00022833"/>
    </source>
</evidence>
<keyword evidence="12" id="KW-0862">Zinc</keyword>
<evidence type="ECO:0000256" key="10">
    <source>
        <dbReference type="ARBA" id="ARBA00022771"/>
    </source>
</evidence>
<dbReference type="InterPro" id="IPR017907">
    <property type="entry name" value="Znf_RING_CS"/>
</dbReference>
<evidence type="ECO:0000256" key="5">
    <source>
        <dbReference type="ARBA" id="ARBA00008117"/>
    </source>
</evidence>
<dbReference type="PANTHER" id="PTHR12983:SF9">
    <property type="entry name" value="E3 UBIQUITIN-PROTEIN LIGASE RNF10"/>
    <property type="match status" value="1"/>
</dbReference>
<feature type="region of interest" description="Disordered" evidence="17">
    <location>
        <begin position="1"/>
        <end position="113"/>
    </location>
</feature>
<evidence type="ECO:0000256" key="4">
    <source>
        <dbReference type="ARBA" id="ARBA00004906"/>
    </source>
</evidence>
<dbReference type="PROSITE" id="PS50089">
    <property type="entry name" value="ZF_RING_2"/>
    <property type="match status" value="1"/>
</dbReference>
<dbReference type="SMART" id="SM00184">
    <property type="entry name" value="RING"/>
    <property type="match status" value="1"/>
</dbReference>
<dbReference type="InterPro" id="IPR013083">
    <property type="entry name" value="Znf_RING/FYVE/PHD"/>
</dbReference>
<name>A0A6F9DRF6_9ASCI</name>
<evidence type="ECO:0000256" key="17">
    <source>
        <dbReference type="SAM" id="MobiDB-lite"/>
    </source>
</evidence>
<feature type="compositionally biased region" description="Polar residues" evidence="17">
    <location>
        <begin position="45"/>
        <end position="57"/>
    </location>
</feature>
<keyword evidence="11" id="KW-0833">Ubl conjugation pathway</keyword>
<feature type="region of interest" description="Disordered" evidence="17">
    <location>
        <begin position="386"/>
        <end position="415"/>
    </location>
</feature>
<evidence type="ECO:0000256" key="14">
    <source>
        <dbReference type="ARBA" id="ARBA00035131"/>
    </source>
</evidence>
<feature type="compositionally biased region" description="Basic residues" evidence="17">
    <location>
        <begin position="697"/>
        <end position="710"/>
    </location>
</feature>
<keyword evidence="13" id="KW-0539">Nucleus</keyword>
<dbReference type="EMBL" id="LR789758">
    <property type="protein sequence ID" value="CAB3265620.1"/>
    <property type="molecule type" value="mRNA"/>
</dbReference>
<feature type="compositionally biased region" description="Basic and acidic residues" evidence="17">
    <location>
        <begin position="522"/>
        <end position="539"/>
    </location>
</feature>
<evidence type="ECO:0000256" key="9">
    <source>
        <dbReference type="ARBA" id="ARBA00022723"/>
    </source>
</evidence>
<evidence type="ECO:0000256" key="6">
    <source>
        <dbReference type="ARBA" id="ARBA00012483"/>
    </source>
</evidence>
<dbReference type="GO" id="GO:0000976">
    <property type="term" value="F:transcription cis-regulatory region binding"/>
    <property type="evidence" value="ECO:0007669"/>
    <property type="project" value="TreeGrafter"/>
</dbReference>
<dbReference type="FunFam" id="3.30.40.10:FF:000112">
    <property type="entry name" value="RING finger protein 10"/>
    <property type="match status" value="1"/>
</dbReference>
<keyword evidence="9" id="KW-0479">Metal-binding</keyword>
<evidence type="ECO:0000256" key="2">
    <source>
        <dbReference type="ARBA" id="ARBA00004123"/>
    </source>
</evidence>
<reference evidence="19" key="1">
    <citation type="submission" date="2020-04" db="EMBL/GenBank/DDBJ databases">
        <authorList>
            <person name="Neveu A P."/>
        </authorList>
    </citation>
    <scope>NUCLEOTIDE SEQUENCE</scope>
    <source>
        <tissue evidence="19">Whole embryo</tissue>
    </source>
</reference>
<evidence type="ECO:0000256" key="15">
    <source>
        <dbReference type="ARBA" id="ARBA00035390"/>
    </source>
</evidence>
<dbReference type="CDD" id="cd16536">
    <property type="entry name" value="RING-HC_RNF10"/>
    <property type="match status" value="1"/>
</dbReference>
<comment type="similarity">
    <text evidence="5">Belongs to the RNF10 family.</text>
</comment>
<keyword evidence="8" id="KW-0808">Transferase</keyword>
<keyword evidence="10 16" id="KW-0863">Zinc-finger</keyword>
<dbReference type="InterPro" id="IPR001841">
    <property type="entry name" value="Znf_RING"/>
</dbReference>
<evidence type="ECO:0000256" key="1">
    <source>
        <dbReference type="ARBA" id="ARBA00000900"/>
    </source>
</evidence>
<evidence type="ECO:0000256" key="16">
    <source>
        <dbReference type="PROSITE-ProRule" id="PRU00175"/>
    </source>
</evidence>
<dbReference type="PANTHER" id="PTHR12983">
    <property type="entry name" value="RING FINGER 10 FAMILY MEMBER"/>
    <property type="match status" value="1"/>
</dbReference>
<evidence type="ECO:0000256" key="11">
    <source>
        <dbReference type="ARBA" id="ARBA00022786"/>
    </source>
</evidence>
<evidence type="ECO:0000256" key="3">
    <source>
        <dbReference type="ARBA" id="ARBA00004496"/>
    </source>
</evidence>
<comment type="subcellular location">
    <subcellularLocation>
        <location evidence="3">Cytoplasm</location>
    </subcellularLocation>
    <subcellularLocation>
        <location evidence="2">Nucleus</location>
    </subcellularLocation>
</comment>
<dbReference type="GO" id="GO:0005634">
    <property type="term" value="C:nucleus"/>
    <property type="evidence" value="ECO:0007669"/>
    <property type="project" value="UniProtKB-SubCell"/>
</dbReference>
<evidence type="ECO:0000256" key="13">
    <source>
        <dbReference type="ARBA" id="ARBA00023242"/>
    </source>
</evidence>
<feature type="compositionally biased region" description="Polar residues" evidence="17">
    <location>
        <begin position="386"/>
        <end position="400"/>
    </location>
</feature>
<dbReference type="Pfam" id="PF13923">
    <property type="entry name" value="zf-C3HC4_2"/>
    <property type="match status" value="1"/>
</dbReference>
<evidence type="ECO:0000313" key="19">
    <source>
        <dbReference type="EMBL" id="CAB3265620.1"/>
    </source>
</evidence>
<sequence>MSISPTMSSRTGTIPISKVSSSENVCAKSKEDRKRNNNFAKAPNSYHQENTTSSYSCNRAPGNGKGSVNQFQKQPRSRSGFKNGGGRRNQVKSEQRDAFSPLPVEQHGSKKTNMNHLLNFTFDSSFDESSPRTVSRGGYNRWRQAGHHHHFKKEQFIQANCQLVVKEGPDYSFHVADADLPIDWELIEKVNMWSHVTPLCPICLDSPNAGRVTKCGHIFCWPCILHYLALDTKSWRKCPICYEPVHKSDLKSVSVYEDQFYDPQSILTMKLMKRQKGSMIAFPADHDSDFMMPSHMSSFVSVSKSQVLTQRNLKYLYAAPEQVISNIVQVEMEQLEFKLATESDDLEKQFIYAALELCKQRQAELLECIEQNQGHKVTLLVSSVNPEDTKQQENNSNNAQVAEETTKPSGARESPTDHMYYFYQAKDGQHIYLHPVNVKCLIHQYGSFDKCPKEITGKILETEDYTMNENTRKRHRYLMHLPLSLEFHVTELDLRPPVVERSTLEAFRDHLERRAAQRKRKARDEKRVLRKGHNAEMRKQGKYPAARISLESQKQFPQFPGCSNATPGSFSVLLPTPETSQSENAQPYNASEEFFEVGSSSSVSPIVASAASSVDNSAGPSFAQMLRSAKSNEQQLWPRIAPSTSKISQASTTSSLDVNDDEDPDYVAPPTYQSSFGDALSTALSQLSTGASEAPKSRGKKGKGGKKGKKVLLFSTAGQQHQ</sequence>
<dbReference type="GO" id="GO:0005737">
    <property type="term" value="C:cytoplasm"/>
    <property type="evidence" value="ECO:0007669"/>
    <property type="project" value="UniProtKB-SubCell"/>
</dbReference>
<gene>
    <name evidence="19" type="primary">Rnf103-002</name>
</gene>
<comment type="catalytic activity">
    <reaction evidence="1">
        <text>S-ubiquitinyl-[E2 ubiquitin-conjugating enzyme]-L-cysteine + [acceptor protein]-L-lysine = [E2 ubiquitin-conjugating enzyme]-L-cysteine + N(6)-ubiquitinyl-[acceptor protein]-L-lysine.</text>
        <dbReference type="EC" id="2.3.2.27"/>
    </reaction>
</comment>
<dbReference type="GO" id="GO:0045944">
    <property type="term" value="P:positive regulation of transcription by RNA polymerase II"/>
    <property type="evidence" value="ECO:0007669"/>
    <property type="project" value="TreeGrafter"/>
</dbReference>
<comment type="pathway">
    <text evidence="4">Protein modification; protein ubiquitination.</text>
</comment>
<feature type="region of interest" description="Disordered" evidence="17">
    <location>
        <begin position="686"/>
        <end position="722"/>
    </location>
</feature>
<feature type="compositionally biased region" description="Polar residues" evidence="17">
    <location>
        <begin position="1"/>
        <end position="24"/>
    </location>
</feature>
<feature type="domain" description="RING-type" evidence="18">
    <location>
        <begin position="200"/>
        <end position="241"/>
    </location>
</feature>
<organism evidence="19">
    <name type="scientific">Phallusia mammillata</name>
    <dbReference type="NCBI Taxonomy" id="59560"/>
    <lineage>
        <taxon>Eukaryota</taxon>
        <taxon>Metazoa</taxon>
        <taxon>Chordata</taxon>
        <taxon>Tunicata</taxon>
        <taxon>Ascidiacea</taxon>
        <taxon>Phlebobranchia</taxon>
        <taxon>Ascidiidae</taxon>
        <taxon>Phallusia</taxon>
    </lineage>
</organism>
<dbReference type="AlphaFoldDB" id="A0A6F9DRF6"/>
<evidence type="ECO:0000256" key="7">
    <source>
        <dbReference type="ARBA" id="ARBA00022490"/>
    </source>
</evidence>
<dbReference type="GO" id="GO:0008270">
    <property type="term" value="F:zinc ion binding"/>
    <property type="evidence" value="ECO:0007669"/>
    <property type="project" value="UniProtKB-KW"/>
</dbReference>
<accession>A0A6F9DRF6</accession>
<feature type="compositionally biased region" description="Polar residues" evidence="17">
    <location>
        <begin position="642"/>
        <end position="657"/>
    </location>
</feature>
<evidence type="ECO:0000256" key="8">
    <source>
        <dbReference type="ARBA" id="ARBA00022679"/>
    </source>
</evidence>
<feature type="region of interest" description="Disordered" evidence="17">
    <location>
        <begin position="515"/>
        <end position="544"/>
    </location>
</feature>
<dbReference type="GO" id="GO:0061630">
    <property type="term" value="F:ubiquitin protein ligase activity"/>
    <property type="evidence" value="ECO:0007669"/>
    <property type="project" value="UniProtKB-EC"/>
</dbReference>
<feature type="region of interest" description="Disordered" evidence="17">
    <location>
        <begin position="639"/>
        <end position="674"/>
    </location>
</feature>
<dbReference type="Gene3D" id="3.30.40.10">
    <property type="entry name" value="Zinc/RING finger domain, C3HC4 (zinc finger)"/>
    <property type="match status" value="1"/>
</dbReference>